<dbReference type="Proteomes" id="UP000254716">
    <property type="component" value="Unassembled WGS sequence"/>
</dbReference>
<dbReference type="Pfam" id="PF13817">
    <property type="entry name" value="DDE_Tnp_IS66_C"/>
    <property type="match status" value="1"/>
</dbReference>
<feature type="domain" description="Transposase IS66 C-terminal" evidence="1">
    <location>
        <begin position="32"/>
        <end position="67"/>
    </location>
</feature>
<evidence type="ECO:0000313" key="3">
    <source>
        <dbReference type="Proteomes" id="UP000254716"/>
    </source>
</evidence>
<sequence length="85" mass="9492">MSRPAGYPDGPFLRTGLAVRHPTTESAAVMYSLIGSCKLNGIEPETWLRHVISVINTWPANCVKELLLCKGSVWETELLYVRSIF</sequence>
<name>A0A376VWM4_ECOLX</name>
<accession>A0A376VWM4</accession>
<organism evidence="2 3">
    <name type="scientific">Escherichia coli</name>
    <dbReference type="NCBI Taxonomy" id="562"/>
    <lineage>
        <taxon>Bacteria</taxon>
        <taxon>Pseudomonadati</taxon>
        <taxon>Pseudomonadota</taxon>
        <taxon>Gammaproteobacteria</taxon>
        <taxon>Enterobacterales</taxon>
        <taxon>Enterobacteriaceae</taxon>
        <taxon>Escherichia</taxon>
    </lineage>
</organism>
<protein>
    <submittedName>
        <fullName evidence="2">Truncated transposase</fullName>
    </submittedName>
</protein>
<proteinExistence type="predicted"/>
<dbReference type="InterPro" id="IPR039552">
    <property type="entry name" value="IS66_C"/>
</dbReference>
<dbReference type="AlphaFoldDB" id="A0A376VWM4"/>
<reference evidence="2 3" key="1">
    <citation type="submission" date="2018-06" db="EMBL/GenBank/DDBJ databases">
        <authorList>
            <consortium name="Pathogen Informatics"/>
            <person name="Doyle S."/>
        </authorList>
    </citation>
    <scope>NUCLEOTIDE SEQUENCE [LARGE SCALE GENOMIC DNA]</scope>
    <source>
        <strain evidence="2 3">NCTC9081</strain>
    </source>
</reference>
<gene>
    <name evidence="2" type="ORF">NCTC9081_00280</name>
</gene>
<dbReference type="EMBL" id="UGCV01000006">
    <property type="protein sequence ID" value="STJ14938.1"/>
    <property type="molecule type" value="Genomic_DNA"/>
</dbReference>
<evidence type="ECO:0000313" key="2">
    <source>
        <dbReference type="EMBL" id="STJ14938.1"/>
    </source>
</evidence>
<evidence type="ECO:0000259" key="1">
    <source>
        <dbReference type="Pfam" id="PF13817"/>
    </source>
</evidence>